<dbReference type="EMBL" id="JAYDCJ010000003">
    <property type="protein sequence ID" value="MEA1081041.1"/>
    <property type="molecule type" value="Genomic_DNA"/>
</dbReference>
<feature type="signal peptide" evidence="1">
    <location>
        <begin position="1"/>
        <end position="30"/>
    </location>
</feature>
<dbReference type="Proteomes" id="UP001305746">
    <property type="component" value="Unassembled WGS sequence"/>
</dbReference>
<feature type="chain" id="PRO_5046511927" evidence="1">
    <location>
        <begin position="31"/>
        <end position="283"/>
    </location>
</feature>
<gene>
    <name evidence="2" type="ORF">U5822_10195</name>
</gene>
<reference evidence="2 3" key="1">
    <citation type="submission" date="2023-12" db="EMBL/GenBank/DDBJ databases">
        <title>Marinobacter qingdaonensis sp. nov., isolated from the intertidal sediment of Qingdao, PR China.</title>
        <authorList>
            <person name="Li Y."/>
        </authorList>
    </citation>
    <scope>NUCLEOTIDE SEQUENCE [LARGE SCALE GENOMIC DNA]</scope>
    <source>
        <strain evidence="2 3">ASW11-75</strain>
    </source>
</reference>
<evidence type="ECO:0000313" key="3">
    <source>
        <dbReference type="Proteomes" id="UP001305746"/>
    </source>
</evidence>
<name>A0ABU5NYZ8_9GAMM</name>
<evidence type="ECO:0000256" key="1">
    <source>
        <dbReference type="SAM" id="SignalP"/>
    </source>
</evidence>
<sequence>MHFTGSRTPGRYPLALALLAALAASGAAKASEAWYLSYRHWQAYDWPEHATSASEVSRSQRALGWRRQVTGGDLGLDYDYQPLRLRAGEPAHNGHLHRVTAGGQWQWGRYRMAARAGLAGTSNMFKYQDFHHKAVNGQVAAFRAMADGSPFSVGIGGDHRFGSFGWLPRLRWASTTGHGHWLVDLPVLLRWQSPGQKLAARIERVGDRWATLDSDRAVQSALYLCEWRAELTYRVSPARRWRPGVTLGLGGSLDTRVEYRDLGLGTVDRTLGDALFGRIRLDW</sequence>
<organism evidence="2 3">
    <name type="scientific">Marinobacter qingdaonensis</name>
    <dbReference type="NCBI Taxonomy" id="3108486"/>
    <lineage>
        <taxon>Bacteria</taxon>
        <taxon>Pseudomonadati</taxon>
        <taxon>Pseudomonadota</taxon>
        <taxon>Gammaproteobacteria</taxon>
        <taxon>Pseudomonadales</taxon>
        <taxon>Marinobacteraceae</taxon>
        <taxon>Marinobacter</taxon>
    </lineage>
</organism>
<evidence type="ECO:0000313" key="2">
    <source>
        <dbReference type="EMBL" id="MEA1081041.1"/>
    </source>
</evidence>
<protein>
    <submittedName>
        <fullName evidence="2">Uncharacterized protein</fullName>
    </submittedName>
</protein>
<keyword evidence="1" id="KW-0732">Signal</keyword>
<proteinExistence type="predicted"/>
<accession>A0ABU5NYZ8</accession>
<keyword evidence="3" id="KW-1185">Reference proteome</keyword>
<dbReference type="RefSeq" id="WP_322855518.1">
    <property type="nucleotide sequence ID" value="NZ_JAYDCJ010000003.1"/>
</dbReference>
<comment type="caution">
    <text evidence="2">The sequence shown here is derived from an EMBL/GenBank/DDBJ whole genome shotgun (WGS) entry which is preliminary data.</text>
</comment>